<comment type="subcellular location">
    <subcellularLocation>
        <location evidence="1">Nucleus</location>
    </subcellularLocation>
</comment>
<keyword evidence="5" id="KW-1185">Reference proteome</keyword>
<dbReference type="CTD" id="1060"/>
<comment type="similarity">
    <text evidence="2">Belongs to the CENP-C/MIF2 family.</text>
</comment>
<dbReference type="GO" id="GO:0019237">
    <property type="term" value="F:centromeric DNA binding"/>
    <property type="evidence" value="ECO:0007669"/>
    <property type="project" value="InterPro"/>
</dbReference>
<organism evidence="5 6">
    <name type="scientific">Thamnophis sirtalis</name>
    <dbReference type="NCBI Taxonomy" id="35019"/>
    <lineage>
        <taxon>Eukaryota</taxon>
        <taxon>Metazoa</taxon>
        <taxon>Chordata</taxon>
        <taxon>Craniata</taxon>
        <taxon>Vertebrata</taxon>
        <taxon>Euteleostomi</taxon>
        <taxon>Lepidosauria</taxon>
        <taxon>Squamata</taxon>
        <taxon>Bifurcata</taxon>
        <taxon>Unidentata</taxon>
        <taxon>Episquamata</taxon>
        <taxon>Toxicofera</taxon>
        <taxon>Serpentes</taxon>
        <taxon>Colubroidea</taxon>
        <taxon>Colubridae</taxon>
        <taxon>Natricinae</taxon>
        <taxon>Thamnophis</taxon>
    </lineage>
</organism>
<dbReference type="RefSeq" id="XP_013909627.1">
    <property type="nucleotide sequence ID" value="XM_014054152.1"/>
</dbReference>
<evidence type="ECO:0000256" key="2">
    <source>
        <dbReference type="ARBA" id="ARBA00010291"/>
    </source>
</evidence>
<protein>
    <submittedName>
        <fullName evidence="6">Centromere protein C</fullName>
    </submittedName>
</protein>
<name>A0A6I9X709_9SAUR</name>
<dbReference type="GO" id="GO:0051382">
    <property type="term" value="P:kinetochore assembly"/>
    <property type="evidence" value="ECO:0007669"/>
    <property type="project" value="InterPro"/>
</dbReference>
<evidence type="ECO:0000256" key="4">
    <source>
        <dbReference type="SAM" id="MobiDB-lite"/>
    </source>
</evidence>
<evidence type="ECO:0000313" key="5">
    <source>
        <dbReference type="Proteomes" id="UP000504617"/>
    </source>
</evidence>
<dbReference type="GO" id="GO:0051315">
    <property type="term" value="P:attachment of mitotic spindle microtubules to kinetochore"/>
    <property type="evidence" value="ECO:0007669"/>
    <property type="project" value="TreeGrafter"/>
</dbReference>
<dbReference type="InterPro" id="IPR028386">
    <property type="entry name" value="CENP-C/Mif2/cnp3"/>
</dbReference>
<evidence type="ECO:0000256" key="3">
    <source>
        <dbReference type="ARBA" id="ARBA00023242"/>
    </source>
</evidence>
<sequence length="280" mass="31883">MGKGNRQLVSKHSLEDVHGEEHLDKKKNLHPFKLNIQLKRATPQKIRETSLPKPQNNVLYQEDPCEQHVAKKHSNISVTPQNNQRSLSHNPLLPLHSNEMFRRELNQFNTDDSDSVVLPTSIPIVRRSKRTRIKPLEYWRGERIDYKMCTSGDFVISGIISPEERESRKCKAKIGMKSVSETENLHNNSIFTESVFQPAVVFNKASNQQILLECVHNGSSPAFCFSNEILSIYKYFSTPSFASGKLILNPLKEKGYQYSHTDTLEGCFKPVVSKVDGGMT</sequence>
<dbReference type="GO" id="GO:0051455">
    <property type="term" value="P:spindle attachment to meiosis I kinetochore"/>
    <property type="evidence" value="ECO:0007669"/>
    <property type="project" value="TreeGrafter"/>
</dbReference>
<gene>
    <name evidence="6" type="primary">CENPC</name>
</gene>
<dbReference type="GO" id="GO:0000776">
    <property type="term" value="C:kinetochore"/>
    <property type="evidence" value="ECO:0007669"/>
    <property type="project" value="InterPro"/>
</dbReference>
<dbReference type="GeneID" id="106539366"/>
<reference evidence="6" key="1">
    <citation type="submission" date="2025-08" db="UniProtKB">
        <authorList>
            <consortium name="RefSeq"/>
        </authorList>
    </citation>
    <scope>IDENTIFICATION</scope>
    <source>
        <tissue evidence="6">Skeletal muscle</tissue>
    </source>
</reference>
<evidence type="ECO:0000256" key="1">
    <source>
        <dbReference type="ARBA" id="ARBA00004123"/>
    </source>
</evidence>
<dbReference type="KEGG" id="tsr:106539366"/>
<dbReference type="OrthoDB" id="1939643at2759"/>
<dbReference type="PANTHER" id="PTHR16684">
    <property type="entry name" value="CENTROMERE PROTEIN C"/>
    <property type="match status" value="1"/>
</dbReference>
<keyword evidence="3" id="KW-0539">Nucleus</keyword>
<dbReference type="AlphaFoldDB" id="A0A6I9X709"/>
<dbReference type="GO" id="GO:0005634">
    <property type="term" value="C:nucleus"/>
    <property type="evidence" value="ECO:0007669"/>
    <property type="project" value="UniProtKB-SubCell"/>
</dbReference>
<proteinExistence type="inferred from homology"/>
<dbReference type="PANTHER" id="PTHR16684:SF11">
    <property type="entry name" value="CENTROMERE PROTEIN C"/>
    <property type="match status" value="1"/>
</dbReference>
<feature type="region of interest" description="Disordered" evidence="4">
    <location>
        <begin position="1"/>
        <end position="28"/>
    </location>
</feature>
<feature type="compositionally biased region" description="Basic and acidic residues" evidence="4">
    <location>
        <begin position="12"/>
        <end position="26"/>
    </location>
</feature>
<dbReference type="Proteomes" id="UP000504617">
    <property type="component" value="Unplaced"/>
</dbReference>
<accession>A0A6I9X709</accession>
<evidence type="ECO:0000313" key="6">
    <source>
        <dbReference type="RefSeq" id="XP_013909627.1"/>
    </source>
</evidence>